<keyword evidence="4" id="KW-1185">Reference proteome</keyword>
<feature type="coiled-coil region" evidence="1">
    <location>
        <begin position="88"/>
        <end position="115"/>
    </location>
</feature>
<reference evidence="3 4" key="1">
    <citation type="journal article" date="2019" name="Syst. Appl. Microbiol.">
        <title>Microvirga tunisiensis sp. nov., a root nodule symbiotic bacterium isolated from Lupinus micranthus and L. luteus grown in Northern Tunisia.</title>
        <authorList>
            <person name="Msaddak A."/>
            <person name="Rejili M."/>
            <person name="Duran D."/>
            <person name="Mars M."/>
            <person name="Palacios J.M."/>
            <person name="Ruiz-Argueso T."/>
            <person name="Rey L."/>
            <person name="Imperial J."/>
        </authorList>
    </citation>
    <scope>NUCLEOTIDE SEQUENCE [LARGE SCALE GENOMIC DNA]</scope>
    <source>
        <strain evidence="3 4">Lmie10</strain>
    </source>
</reference>
<gene>
    <name evidence="3" type="ORF">FS320_44530</name>
</gene>
<dbReference type="InterPro" id="IPR003346">
    <property type="entry name" value="Transposase_20"/>
</dbReference>
<evidence type="ECO:0000313" key="3">
    <source>
        <dbReference type="EMBL" id="MPR31698.1"/>
    </source>
</evidence>
<dbReference type="PANTHER" id="PTHR33055:SF3">
    <property type="entry name" value="PUTATIVE TRANSPOSASE FOR IS117-RELATED"/>
    <property type="match status" value="1"/>
</dbReference>
<dbReference type="GO" id="GO:0003677">
    <property type="term" value="F:DNA binding"/>
    <property type="evidence" value="ECO:0007669"/>
    <property type="project" value="InterPro"/>
</dbReference>
<evidence type="ECO:0000256" key="1">
    <source>
        <dbReference type="SAM" id="Coils"/>
    </source>
</evidence>
<feature type="non-terminal residue" evidence="3">
    <location>
        <position position="1"/>
    </location>
</feature>
<keyword evidence="1" id="KW-0175">Coiled coil</keyword>
<dbReference type="RefSeq" id="WP_152718794.1">
    <property type="nucleotide sequence ID" value="NZ_VOSK01000916.1"/>
</dbReference>
<dbReference type="InterPro" id="IPR047650">
    <property type="entry name" value="Transpos_IS110"/>
</dbReference>
<evidence type="ECO:0000313" key="4">
    <source>
        <dbReference type="Proteomes" id="UP000403266"/>
    </source>
</evidence>
<dbReference type="PANTHER" id="PTHR33055">
    <property type="entry name" value="TRANSPOSASE FOR INSERTION SEQUENCE ELEMENT IS1111A"/>
    <property type="match status" value="1"/>
</dbReference>
<dbReference type="Proteomes" id="UP000403266">
    <property type="component" value="Unassembled WGS sequence"/>
</dbReference>
<dbReference type="EMBL" id="VOSK01000916">
    <property type="protein sequence ID" value="MPR31698.1"/>
    <property type="molecule type" value="Genomic_DNA"/>
</dbReference>
<dbReference type="GO" id="GO:0004803">
    <property type="term" value="F:transposase activity"/>
    <property type="evidence" value="ECO:0007669"/>
    <property type="project" value="InterPro"/>
</dbReference>
<dbReference type="GO" id="GO:0006313">
    <property type="term" value="P:DNA transposition"/>
    <property type="evidence" value="ECO:0007669"/>
    <property type="project" value="InterPro"/>
</dbReference>
<proteinExistence type="predicted"/>
<sequence>RDALTLARLHRAGELTAIWVPDPGHEAVRELVRAREAAMADLREKRQHLQSFLLRHGQIFPGRQPWTRAHARWLAELIFEHPAQYLVLREYRQAIEEAEARLDRLTQQVAEVVATWSMAPVVEAYQALRGVALLTAVTFVAEIGDVRRFDSPRQLMAYLGLVPCESSTGERVRRGRITKAGNARVRRVLIEGAWTYRFPARMSRLLQERQKGLPAIVRAIAWKAQVRLCARYRRLMAAGKRQTVVTT</sequence>
<dbReference type="NCBIfam" id="NF033542">
    <property type="entry name" value="transpos_IS110"/>
    <property type="match status" value="1"/>
</dbReference>
<dbReference type="AlphaFoldDB" id="A0A5N7MXU2"/>
<dbReference type="Pfam" id="PF02371">
    <property type="entry name" value="Transposase_20"/>
    <property type="match status" value="1"/>
</dbReference>
<name>A0A5N7MXU2_9HYPH</name>
<protein>
    <submittedName>
        <fullName evidence="3">IS110 family transposase</fullName>
    </submittedName>
</protein>
<comment type="caution">
    <text evidence="3">The sequence shown here is derived from an EMBL/GenBank/DDBJ whole genome shotgun (WGS) entry which is preliminary data.</text>
</comment>
<feature type="domain" description="Transposase IS116/IS110/IS902 C-terminal" evidence="2">
    <location>
        <begin position="127"/>
        <end position="196"/>
    </location>
</feature>
<evidence type="ECO:0000259" key="2">
    <source>
        <dbReference type="Pfam" id="PF02371"/>
    </source>
</evidence>
<dbReference type="OrthoDB" id="8261795at2"/>
<organism evidence="3 4">
    <name type="scientific">Microvirga tunisiensis</name>
    <dbReference type="NCBI Taxonomy" id="2108360"/>
    <lineage>
        <taxon>Bacteria</taxon>
        <taxon>Pseudomonadati</taxon>
        <taxon>Pseudomonadota</taxon>
        <taxon>Alphaproteobacteria</taxon>
        <taxon>Hyphomicrobiales</taxon>
        <taxon>Methylobacteriaceae</taxon>
        <taxon>Microvirga</taxon>
    </lineage>
</organism>
<accession>A0A5N7MXU2</accession>
<feature type="non-terminal residue" evidence="3">
    <location>
        <position position="247"/>
    </location>
</feature>